<name>A0ACD0P0B6_9BASI</name>
<organism evidence="1 2">
    <name type="scientific">Violaceomyces palustris</name>
    <dbReference type="NCBI Taxonomy" id="1673888"/>
    <lineage>
        <taxon>Eukaryota</taxon>
        <taxon>Fungi</taxon>
        <taxon>Dikarya</taxon>
        <taxon>Basidiomycota</taxon>
        <taxon>Ustilaginomycotina</taxon>
        <taxon>Ustilaginomycetes</taxon>
        <taxon>Violaceomycetales</taxon>
        <taxon>Violaceomycetaceae</taxon>
        <taxon>Violaceomyces</taxon>
    </lineage>
</organism>
<evidence type="ECO:0000313" key="1">
    <source>
        <dbReference type="EMBL" id="PWN51462.1"/>
    </source>
</evidence>
<accession>A0ACD0P0B6</accession>
<evidence type="ECO:0000313" key="2">
    <source>
        <dbReference type="Proteomes" id="UP000245626"/>
    </source>
</evidence>
<gene>
    <name evidence="1" type="ORF">IE53DRAFT_386170</name>
</gene>
<reference evidence="1 2" key="1">
    <citation type="journal article" date="2018" name="Mol. Biol. Evol.">
        <title>Broad Genomic Sampling Reveals a Smut Pathogenic Ancestry of the Fungal Clade Ustilaginomycotina.</title>
        <authorList>
            <person name="Kijpornyongpan T."/>
            <person name="Mondo S.J."/>
            <person name="Barry K."/>
            <person name="Sandor L."/>
            <person name="Lee J."/>
            <person name="Lipzen A."/>
            <person name="Pangilinan J."/>
            <person name="LaButti K."/>
            <person name="Hainaut M."/>
            <person name="Henrissat B."/>
            <person name="Grigoriev I.V."/>
            <person name="Spatafora J.W."/>
            <person name="Aime M.C."/>
        </authorList>
    </citation>
    <scope>NUCLEOTIDE SEQUENCE [LARGE SCALE GENOMIC DNA]</scope>
    <source>
        <strain evidence="1 2">SA 807</strain>
    </source>
</reference>
<dbReference type="EMBL" id="KZ819842">
    <property type="protein sequence ID" value="PWN51462.1"/>
    <property type="molecule type" value="Genomic_DNA"/>
</dbReference>
<sequence length="189" mass="21316">MEKEEEEEEVVEEKRDGIAYSVRDRGFEGRDERESDEKAQRRRRRGEREGRGREGKGREGRGREGKGKGSGRERGLAKKSWLKLDLGSQRREGWCGCYLTSPLVLAKRGEGGWKGGKEGEPAHQTRFADPQPPSLRVSVAVLRMMEDLPKTERKPSQPRCDHQVEDFKGKGTGGGSDSTRSAGCERRRC</sequence>
<dbReference type="Proteomes" id="UP000245626">
    <property type="component" value="Unassembled WGS sequence"/>
</dbReference>
<proteinExistence type="predicted"/>
<protein>
    <submittedName>
        <fullName evidence="1">Uncharacterized protein</fullName>
    </submittedName>
</protein>
<keyword evidence="2" id="KW-1185">Reference proteome</keyword>